<dbReference type="GO" id="GO:0052654">
    <property type="term" value="F:L-leucine-2-oxoglutarate transaminase activity"/>
    <property type="evidence" value="ECO:0007669"/>
    <property type="project" value="RHEA"/>
</dbReference>
<evidence type="ECO:0000313" key="10">
    <source>
        <dbReference type="EMBL" id="AFG36776.1"/>
    </source>
</evidence>
<keyword evidence="9" id="KW-0028">Amino-acid biosynthesis</keyword>
<dbReference type="GO" id="GO:0009082">
    <property type="term" value="P:branched-chain amino acid biosynthetic process"/>
    <property type="evidence" value="ECO:0007669"/>
    <property type="project" value="UniProtKB-KW"/>
</dbReference>
<dbReference type="AlphaFoldDB" id="H9UGY3"/>
<dbReference type="InterPro" id="IPR005786">
    <property type="entry name" value="B_amino_transII"/>
</dbReference>
<sequence length="366" mass="40100">MAAGFTLSMYPFVHIAKYQGEDRWSDELVEKPHATPAEEAAMPADALAELQAKRNSFPELPLVNYTTQYGMGCFEGLKAFPQPDGSLKLFRPGRNAARFARSMEGLMMPVFPEKLFTAAMQRTVAANARIGFAPSYDPAWEKTGFVDGHAVYIRPFTYSEPGIGLGLSASPWVVTVTTPVGSYFDPDGNAKAITTDRVRATPGGTGWIKCDANYVIPTLVKKAANRQGYMEAIFLDSQSGSYVEEGSSCNIFFRLEDDTLVTPALEDTVLPGINRMSVIQLAESMGVTVEERRITITEVLDRAVETFVTGTAAGVSYIESITHQGRTSVFNGGKMGELTTELLYTLKGIQYGAREDRFGWMEPVEV</sequence>
<keyword evidence="10" id="KW-0456">Lyase</keyword>
<dbReference type="STRING" id="889378.Spiaf_0676"/>
<dbReference type="InterPro" id="IPR001544">
    <property type="entry name" value="Aminotrans_IV"/>
</dbReference>
<dbReference type="Proteomes" id="UP000007383">
    <property type="component" value="Chromosome"/>
</dbReference>
<dbReference type="GO" id="GO:0052655">
    <property type="term" value="F:L-valine-2-oxoglutarate transaminase activity"/>
    <property type="evidence" value="ECO:0007669"/>
    <property type="project" value="RHEA"/>
</dbReference>
<dbReference type="GO" id="GO:0016829">
    <property type="term" value="F:lyase activity"/>
    <property type="evidence" value="ECO:0007669"/>
    <property type="project" value="UniProtKB-KW"/>
</dbReference>
<accession>H9UGY3</accession>
<evidence type="ECO:0000256" key="9">
    <source>
        <dbReference type="RuleBase" id="RU004517"/>
    </source>
</evidence>
<keyword evidence="5 8" id="KW-0663">Pyridoxal phosphate</keyword>
<keyword evidence="4 9" id="KW-0808">Transferase</keyword>
<evidence type="ECO:0000256" key="4">
    <source>
        <dbReference type="ARBA" id="ARBA00022679"/>
    </source>
</evidence>
<proteinExistence type="inferred from homology"/>
<comment type="similarity">
    <text evidence="2 7">Belongs to the class-IV pyridoxal-phosphate-dependent aminotransferase family.</text>
</comment>
<dbReference type="InterPro" id="IPR036038">
    <property type="entry name" value="Aminotransferase-like"/>
</dbReference>
<evidence type="ECO:0000256" key="7">
    <source>
        <dbReference type="RuleBase" id="RU004106"/>
    </source>
</evidence>
<dbReference type="Gene3D" id="3.30.470.10">
    <property type="match status" value="1"/>
</dbReference>
<dbReference type="GO" id="GO:0008652">
    <property type="term" value="P:amino acid biosynthetic process"/>
    <property type="evidence" value="ECO:0007669"/>
    <property type="project" value="UniProtKB-KW"/>
</dbReference>
<comment type="catalytic activity">
    <reaction evidence="9">
        <text>L-valine + 2-oxoglutarate = 3-methyl-2-oxobutanoate + L-glutamate</text>
        <dbReference type="Rhea" id="RHEA:24813"/>
        <dbReference type="ChEBI" id="CHEBI:11851"/>
        <dbReference type="ChEBI" id="CHEBI:16810"/>
        <dbReference type="ChEBI" id="CHEBI:29985"/>
        <dbReference type="ChEBI" id="CHEBI:57762"/>
        <dbReference type="EC" id="2.6.1.42"/>
    </reaction>
</comment>
<dbReference type="KEGG" id="sfc:Spiaf_0676"/>
<dbReference type="EC" id="2.6.1.42" evidence="9"/>
<keyword evidence="3 9" id="KW-0032">Aminotransferase</keyword>
<gene>
    <name evidence="10" type="ordered locus">Spiaf_0676</name>
</gene>
<name>H9UGY3_SPIAZ</name>
<comment type="cofactor">
    <cofactor evidence="1 8">
        <name>pyridoxal 5'-phosphate</name>
        <dbReference type="ChEBI" id="CHEBI:597326"/>
    </cofactor>
</comment>
<dbReference type="InterPro" id="IPR018300">
    <property type="entry name" value="Aminotrans_IV_CS"/>
</dbReference>
<dbReference type="PANTHER" id="PTHR42825:SF7">
    <property type="entry name" value="BRANCHED-CHAIN-AMINO-ACID AMINOTRANSFERASE"/>
    <property type="match status" value="1"/>
</dbReference>
<evidence type="ECO:0000256" key="8">
    <source>
        <dbReference type="RuleBase" id="RU004516"/>
    </source>
</evidence>
<dbReference type="OrthoDB" id="9805628at2"/>
<comment type="catalytic activity">
    <reaction evidence="9">
        <text>L-leucine + 2-oxoglutarate = 4-methyl-2-oxopentanoate + L-glutamate</text>
        <dbReference type="Rhea" id="RHEA:18321"/>
        <dbReference type="ChEBI" id="CHEBI:16810"/>
        <dbReference type="ChEBI" id="CHEBI:17865"/>
        <dbReference type="ChEBI" id="CHEBI:29985"/>
        <dbReference type="ChEBI" id="CHEBI:57427"/>
        <dbReference type="EC" id="2.6.1.42"/>
    </reaction>
</comment>
<dbReference type="PIRSF" id="PIRSF006468">
    <property type="entry name" value="BCAT1"/>
    <property type="match status" value="1"/>
</dbReference>
<evidence type="ECO:0000256" key="5">
    <source>
        <dbReference type="ARBA" id="ARBA00022898"/>
    </source>
</evidence>
<evidence type="ECO:0000313" key="11">
    <source>
        <dbReference type="Proteomes" id="UP000007383"/>
    </source>
</evidence>
<protein>
    <recommendedName>
        <fullName evidence="9">Branched-chain-amino-acid aminotransferase</fullName>
        <ecNumber evidence="9">2.6.1.42</ecNumber>
    </recommendedName>
</protein>
<dbReference type="SUPFAM" id="SSF56752">
    <property type="entry name" value="D-aminoacid aminotransferase-like PLP-dependent enzymes"/>
    <property type="match status" value="1"/>
</dbReference>
<dbReference type="InterPro" id="IPR043132">
    <property type="entry name" value="BCAT-like_C"/>
</dbReference>
<reference evidence="11" key="1">
    <citation type="journal article" date="2013" name="Stand. Genomic Sci.">
        <title>Complete genome sequence of the halophilic bacterium Spirochaeta africana type strain (Z-7692(T)) from the alkaline Lake Magadi in the East African Rift.</title>
        <authorList>
            <person name="Liolos K."/>
            <person name="Abt B."/>
            <person name="Scheuner C."/>
            <person name="Teshima H."/>
            <person name="Held B."/>
            <person name="Lapidus A."/>
            <person name="Nolan M."/>
            <person name="Lucas S."/>
            <person name="Deshpande S."/>
            <person name="Cheng J.F."/>
            <person name="Tapia R."/>
            <person name="Goodwin L.A."/>
            <person name="Pitluck S."/>
            <person name="Pagani I."/>
            <person name="Ivanova N."/>
            <person name="Mavromatis K."/>
            <person name="Mikhailova N."/>
            <person name="Huntemann M."/>
            <person name="Pati A."/>
            <person name="Chen A."/>
            <person name="Palaniappan K."/>
            <person name="Land M."/>
            <person name="Rohde M."/>
            <person name="Tindall B.J."/>
            <person name="Detter J.C."/>
            <person name="Goker M."/>
            <person name="Bristow J."/>
            <person name="Eisen J.A."/>
            <person name="Markowitz V."/>
            <person name="Hugenholtz P."/>
            <person name="Woyke T."/>
            <person name="Klenk H.P."/>
            <person name="Kyrpides N.C."/>
        </authorList>
    </citation>
    <scope>NUCLEOTIDE SEQUENCE</scope>
    <source>
        <strain evidence="11">ATCC 700263 / DSM 8902 / Z-7692</strain>
    </source>
</reference>
<dbReference type="RefSeq" id="WP_014454773.1">
    <property type="nucleotide sequence ID" value="NC_017098.1"/>
</dbReference>
<dbReference type="PATRIC" id="fig|889378.3.peg.685"/>
<dbReference type="PROSITE" id="PS00770">
    <property type="entry name" value="AA_TRANSFER_CLASS_4"/>
    <property type="match status" value="1"/>
</dbReference>
<evidence type="ECO:0000256" key="1">
    <source>
        <dbReference type="ARBA" id="ARBA00001933"/>
    </source>
</evidence>
<comment type="catalytic activity">
    <reaction evidence="9">
        <text>L-isoleucine + 2-oxoglutarate = (S)-3-methyl-2-oxopentanoate + L-glutamate</text>
        <dbReference type="Rhea" id="RHEA:24801"/>
        <dbReference type="ChEBI" id="CHEBI:16810"/>
        <dbReference type="ChEBI" id="CHEBI:29985"/>
        <dbReference type="ChEBI" id="CHEBI:35146"/>
        <dbReference type="ChEBI" id="CHEBI:58045"/>
        <dbReference type="EC" id="2.6.1.42"/>
    </reaction>
</comment>
<keyword evidence="9" id="KW-0100">Branched-chain amino acid biosynthesis</keyword>
<dbReference type="InterPro" id="IPR043131">
    <property type="entry name" value="BCAT-like_N"/>
</dbReference>
<organism evidence="10 11">
    <name type="scientific">Spirochaeta africana (strain ATCC 700263 / DSM 8902 / Z-7692)</name>
    <dbReference type="NCBI Taxonomy" id="889378"/>
    <lineage>
        <taxon>Bacteria</taxon>
        <taxon>Pseudomonadati</taxon>
        <taxon>Spirochaetota</taxon>
        <taxon>Spirochaetia</taxon>
        <taxon>Spirochaetales</taxon>
        <taxon>Spirochaetaceae</taxon>
        <taxon>Spirochaeta</taxon>
    </lineage>
</organism>
<dbReference type="GO" id="GO:0052656">
    <property type="term" value="F:L-isoleucine-2-oxoglutarate transaminase activity"/>
    <property type="evidence" value="ECO:0007669"/>
    <property type="project" value="RHEA"/>
</dbReference>
<dbReference type="HOGENOM" id="CLU_031922_1_0_12"/>
<feature type="modified residue" description="N6-(pyridoxal phosphate)lysine" evidence="6">
    <location>
        <position position="209"/>
    </location>
</feature>
<keyword evidence="11" id="KW-1185">Reference proteome</keyword>
<dbReference type="eggNOG" id="COG0115">
    <property type="taxonomic scope" value="Bacteria"/>
</dbReference>
<evidence type="ECO:0000256" key="6">
    <source>
        <dbReference type="PIRSR" id="PIRSR006468-1"/>
    </source>
</evidence>
<dbReference type="Pfam" id="PF01063">
    <property type="entry name" value="Aminotran_4"/>
    <property type="match status" value="1"/>
</dbReference>
<dbReference type="EMBL" id="CP003282">
    <property type="protein sequence ID" value="AFG36776.1"/>
    <property type="molecule type" value="Genomic_DNA"/>
</dbReference>
<dbReference type="Gene3D" id="3.20.10.10">
    <property type="entry name" value="D-amino Acid Aminotransferase, subunit A, domain 2"/>
    <property type="match status" value="1"/>
</dbReference>
<dbReference type="PANTHER" id="PTHR42825">
    <property type="entry name" value="AMINO ACID AMINOTRANSFERASE"/>
    <property type="match status" value="1"/>
</dbReference>
<evidence type="ECO:0000256" key="3">
    <source>
        <dbReference type="ARBA" id="ARBA00022576"/>
    </source>
</evidence>
<evidence type="ECO:0000256" key="2">
    <source>
        <dbReference type="ARBA" id="ARBA00009320"/>
    </source>
</evidence>